<protein>
    <submittedName>
        <fullName evidence="1">Uncharacterized protein</fullName>
    </submittedName>
</protein>
<accession>X1DEY4</accession>
<dbReference type="EMBL" id="BART01020404">
    <property type="protein sequence ID" value="GAH03614.1"/>
    <property type="molecule type" value="Genomic_DNA"/>
</dbReference>
<organism evidence="1">
    <name type="scientific">marine sediment metagenome</name>
    <dbReference type="NCBI Taxonomy" id="412755"/>
    <lineage>
        <taxon>unclassified sequences</taxon>
        <taxon>metagenomes</taxon>
        <taxon>ecological metagenomes</taxon>
    </lineage>
</organism>
<reference evidence="1" key="1">
    <citation type="journal article" date="2014" name="Front. Microbiol.">
        <title>High frequency of phylogenetically diverse reductive dehalogenase-homologous genes in deep subseafloor sedimentary metagenomes.</title>
        <authorList>
            <person name="Kawai M."/>
            <person name="Futagami T."/>
            <person name="Toyoda A."/>
            <person name="Takaki Y."/>
            <person name="Nishi S."/>
            <person name="Hori S."/>
            <person name="Arai W."/>
            <person name="Tsubouchi T."/>
            <person name="Morono Y."/>
            <person name="Uchiyama I."/>
            <person name="Ito T."/>
            <person name="Fujiyama A."/>
            <person name="Inagaki F."/>
            <person name="Takami H."/>
        </authorList>
    </citation>
    <scope>NUCLEOTIDE SEQUENCE</scope>
    <source>
        <strain evidence="1">Expedition CK06-06</strain>
    </source>
</reference>
<feature type="non-terminal residue" evidence="1">
    <location>
        <position position="31"/>
    </location>
</feature>
<sequence length="31" mass="3561">MKKKEKTSAEMEARIAHIEDYLETRGGAGFY</sequence>
<dbReference type="AlphaFoldDB" id="X1DEY4"/>
<comment type="caution">
    <text evidence="1">The sequence shown here is derived from an EMBL/GenBank/DDBJ whole genome shotgun (WGS) entry which is preliminary data.</text>
</comment>
<proteinExistence type="predicted"/>
<evidence type="ECO:0000313" key="1">
    <source>
        <dbReference type="EMBL" id="GAH03614.1"/>
    </source>
</evidence>
<name>X1DEY4_9ZZZZ</name>
<gene>
    <name evidence="1" type="ORF">S01H4_37920</name>
</gene>